<dbReference type="InterPro" id="IPR032675">
    <property type="entry name" value="LRR_dom_sf"/>
</dbReference>
<dbReference type="GO" id="GO:0003824">
    <property type="term" value="F:catalytic activity"/>
    <property type="evidence" value="ECO:0007669"/>
    <property type="project" value="InterPro"/>
</dbReference>
<dbReference type="SMART" id="SM00368">
    <property type="entry name" value="LRR_RI"/>
    <property type="match status" value="5"/>
</dbReference>
<dbReference type="InterPro" id="IPR007111">
    <property type="entry name" value="NACHT_NTPase"/>
</dbReference>
<dbReference type="SUPFAM" id="SSF52540">
    <property type="entry name" value="P-loop containing nucleoside triphosphate hydrolases"/>
    <property type="match status" value="1"/>
</dbReference>
<dbReference type="Gene3D" id="3.80.10.10">
    <property type="entry name" value="Ribonuclease Inhibitor"/>
    <property type="match status" value="1"/>
</dbReference>
<dbReference type="PANTHER" id="PTHR46312">
    <property type="entry name" value="NACHT DOMAIN-CONTAINING PROTEIN"/>
    <property type="match status" value="1"/>
</dbReference>
<name>A0AAU9VLI4_9CNID</name>
<dbReference type="InterPro" id="IPR027417">
    <property type="entry name" value="P-loop_NTPase"/>
</dbReference>
<dbReference type="Pfam" id="PF01048">
    <property type="entry name" value="PNP_UDP_1"/>
    <property type="match status" value="1"/>
</dbReference>
<keyword evidence="2" id="KW-0067">ATP-binding</keyword>
<dbReference type="SUPFAM" id="SSF52047">
    <property type="entry name" value="RNI-like"/>
    <property type="match status" value="1"/>
</dbReference>
<dbReference type="GO" id="GO:0005524">
    <property type="term" value="F:ATP binding"/>
    <property type="evidence" value="ECO:0007669"/>
    <property type="project" value="UniProtKB-KW"/>
</dbReference>
<keyword evidence="5" id="KW-1185">Reference proteome</keyword>
<dbReference type="InterPro" id="IPR035994">
    <property type="entry name" value="Nucleoside_phosphorylase_sf"/>
</dbReference>
<gene>
    <name evidence="4" type="ORF">PMEA_00001215</name>
</gene>
<proteinExistence type="predicted"/>
<dbReference type="PANTHER" id="PTHR46312:SF2">
    <property type="entry name" value="NUCLEOTIDE-BINDING OLIGOMERIZATION DOMAIN-CONTAINING PROTEIN 2-LIKE"/>
    <property type="match status" value="1"/>
</dbReference>
<comment type="caution">
    <text evidence="4">The sequence shown here is derived from an EMBL/GenBank/DDBJ whole genome shotgun (WGS) entry which is preliminary data.</text>
</comment>
<organism evidence="4 5">
    <name type="scientific">Pocillopora meandrina</name>
    <dbReference type="NCBI Taxonomy" id="46732"/>
    <lineage>
        <taxon>Eukaryota</taxon>
        <taxon>Metazoa</taxon>
        <taxon>Cnidaria</taxon>
        <taxon>Anthozoa</taxon>
        <taxon>Hexacorallia</taxon>
        <taxon>Scleractinia</taxon>
        <taxon>Astrocoeniina</taxon>
        <taxon>Pocilloporidae</taxon>
        <taxon>Pocillopora</taxon>
    </lineage>
</organism>
<dbReference type="Proteomes" id="UP001159428">
    <property type="component" value="Unassembled WGS sequence"/>
</dbReference>
<reference evidence="4 5" key="1">
    <citation type="submission" date="2022-05" db="EMBL/GenBank/DDBJ databases">
        <authorList>
            <consortium name="Genoscope - CEA"/>
            <person name="William W."/>
        </authorList>
    </citation>
    <scope>NUCLEOTIDE SEQUENCE [LARGE SCALE GENOMIC DNA]</scope>
</reference>
<dbReference type="GO" id="GO:0009116">
    <property type="term" value="P:nucleoside metabolic process"/>
    <property type="evidence" value="ECO:0007669"/>
    <property type="project" value="InterPro"/>
</dbReference>
<dbReference type="InterPro" id="IPR000845">
    <property type="entry name" value="Nucleoside_phosphorylase_d"/>
</dbReference>
<dbReference type="PROSITE" id="PS50837">
    <property type="entry name" value="NACHT"/>
    <property type="match status" value="1"/>
</dbReference>
<feature type="domain" description="NACHT" evidence="3">
    <location>
        <begin position="398"/>
        <end position="519"/>
    </location>
</feature>
<dbReference type="Gene3D" id="3.40.50.300">
    <property type="entry name" value="P-loop containing nucleotide triphosphate hydrolases"/>
    <property type="match status" value="1"/>
</dbReference>
<dbReference type="Gene3D" id="3.40.50.1580">
    <property type="entry name" value="Nucleoside phosphorylase domain"/>
    <property type="match status" value="1"/>
</dbReference>
<evidence type="ECO:0000313" key="4">
    <source>
        <dbReference type="EMBL" id="CAH3030964.1"/>
    </source>
</evidence>
<feature type="non-terminal residue" evidence="4">
    <location>
        <position position="1225"/>
    </location>
</feature>
<evidence type="ECO:0000256" key="1">
    <source>
        <dbReference type="ARBA" id="ARBA00022741"/>
    </source>
</evidence>
<dbReference type="AlphaFoldDB" id="A0AAU9VLI4"/>
<dbReference type="Pfam" id="PF05729">
    <property type="entry name" value="NACHT"/>
    <property type="match status" value="1"/>
</dbReference>
<keyword evidence="1" id="KW-0547">Nucleotide-binding</keyword>
<evidence type="ECO:0000256" key="2">
    <source>
        <dbReference type="ARBA" id="ARBA00022840"/>
    </source>
</evidence>
<protein>
    <recommendedName>
        <fullName evidence="3">NACHT domain-containing protein</fullName>
    </recommendedName>
</protein>
<accession>A0AAU9VLI4</accession>
<evidence type="ECO:0000259" key="3">
    <source>
        <dbReference type="PROSITE" id="PS50837"/>
    </source>
</evidence>
<evidence type="ECO:0000313" key="5">
    <source>
        <dbReference type="Proteomes" id="UP001159428"/>
    </source>
</evidence>
<sequence>MSEIVRTDESSPNNIYGDPPKINISLPEKSELTQNFKSWKDVQLPIDILLLTVKDCEFISCYYYIVDPFRSYLKGLGHVYFGGIGEDQDDKLKVALMKCSEGSRVPGGALAVVENAVIQLRPKAVFFVGHCCGINQESTKLGDVVVLEKLTTYSYQKVTKDGKKFRGFITPVSRGIAELIKCAGYGWNPPLENPEERNVEVHCGEVLSGSELVQAEWRRDELVKSFPEAIAIETEGEGVFSAAHELKMEWVVIKGISGYADGTEAKETWQTFASVTAASLVVSILKECSIFEDWPHYKVIFFWMWEKENFYQATCFLSTDSSVTEFWEWCRNQLRAFYNTMCQVKITPWDPDNTVHINSIYIQVTFLQDHRKPDGTTKKKLGDSSEVFEGDEDHPIRRRILVYGRPGIGKSTFTQKVAVDWANGRTKILEKFNLLLSIRLRDVCGISDLCTMLKTAELLSADNPMAVNNLCEYVRQNQEKVLLILDGYDEYSGGKSSLIHQIWRGSQLRDCCVMITTRPVKEDELRVPSHAQFELNGFDSLEQKEQFARKILPDEEDVEGLLEYLKEHDLEEMAEIPLLLLMLCLLWKKKKPQLPTSRAEIYVEFIQTLLDHMAIKDSDNVATDESIDEYQEELSKIGKLAFDALLEDCLHFNFSKFPPGDLFEKLIHVGFFQVSKLSALNREKIVSFLHKSVQEFLAAWFIVQEAKVKKNETVTCLSGIDTFKKSRKMDEVLKFVCELSSEAAGIVFDHLRYVGEKEGLTNYNFTRTPSVEDLSHAQKEFILLCVDYLFRCPASDRLAVYSAFLSCVNHVVILDKEHSSTAAKTHFFKDTTSFPNYLFYYGTRILTRIRTLLPGWTEDDNFPSISFDLNAVLLTCSGEIKDVKKYADLREADFFLKKSEMRNFIYFRDITNTVLRSKLFHELISAPVCSSQLPVDNLRNNEDDNIALSLTEDRSDQTQQHCLSLAREVWLSVTVEDFVLLKNLFPLLTAPRDIDIRGSVTDGLEVNSIESVIHRINFTDNLHSLELRGINLTEKCAAFIAESLHHSPSLHELCLSWNPLHSGVSHLAENLHHVPQLTKLELTYVQMGEKECAALAASLQYLNKLEELDMSKNALGHGIIELAKNLNSVSNLTQLNLSSTNMGEDEASALDRALKDVPELRNLDLGGNPLGRGVRDLVQHLSSVPELSFLSLSSFQMTKTEIEELCTAVKGRGITLFTDYHVRVF</sequence>
<dbReference type="SUPFAM" id="SSF53167">
    <property type="entry name" value="Purine and uridine phosphorylases"/>
    <property type="match status" value="1"/>
</dbReference>
<dbReference type="EMBL" id="CALNXJ010000001">
    <property type="protein sequence ID" value="CAH3030964.1"/>
    <property type="molecule type" value="Genomic_DNA"/>
</dbReference>